<dbReference type="Pfam" id="PF02390">
    <property type="entry name" value="Methyltransf_4"/>
    <property type="match status" value="1"/>
</dbReference>
<dbReference type="PANTHER" id="PTHR23417">
    <property type="entry name" value="3-DEOXY-D-MANNO-OCTULOSONIC-ACID TRANSFERASE/TRNA GUANINE-N 7 - -METHYLTRANSFERASE"/>
    <property type="match status" value="1"/>
</dbReference>
<evidence type="ECO:0000313" key="8">
    <source>
        <dbReference type="Proteomes" id="UP000485058"/>
    </source>
</evidence>
<gene>
    <name evidence="7" type="ORF">HaLaN_22219</name>
</gene>
<dbReference type="Proteomes" id="UP000485058">
    <property type="component" value="Unassembled WGS sequence"/>
</dbReference>
<reference evidence="7 8" key="1">
    <citation type="submission" date="2020-02" db="EMBL/GenBank/DDBJ databases">
        <title>Draft genome sequence of Haematococcus lacustris strain NIES-144.</title>
        <authorList>
            <person name="Morimoto D."/>
            <person name="Nakagawa S."/>
            <person name="Yoshida T."/>
            <person name="Sawayama S."/>
        </authorList>
    </citation>
    <scope>NUCLEOTIDE SEQUENCE [LARGE SCALE GENOMIC DNA]</scope>
    <source>
        <strain evidence="7 8">NIES-144</strain>
    </source>
</reference>
<dbReference type="AlphaFoldDB" id="A0A699ZZV8"/>
<dbReference type="InterPro" id="IPR003358">
    <property type="entry name" value="tRNA_(Gua-N-7)_MeTrfase_Trmb"/>
</dbReference>
<evidence type="ECO:0000313" key="7">
    <source>
        <dbReference type="EMBL" id="GFH24424.1"/>
    </source>
</evidence>
<dbReference type="SUPFAM" id="SSF53335">
    <property type="entry name" value="S-adenosyl-L-methionine-dependent methyltransferases"/>
    <property type="match status" value="1"/>
</dbReference>
<keyword evidence="4" id="KW-0808">Transferase</keyword>
<dbReference type="PROSITE" id="PS51625">
    <property type="entry name" value="SAM_MT_TRMB"/>
    <property type="match status" value="1"/>
</dbReference>
<keyword evidence="3" id="KW-0489">Methyltransferase</keyword>
<protein>
    <recommendedName>
        <fullName evidence="2">tRNA (guanine(46)-N(7))-methyltransferase</fullName>
        <ecNumber evidence="2">2.1.1.33</ecNumber>
    </recommendedName>
</protein>
<organism evidence="7 8">
    <name type="scientific">Haematococcus lacustris</name>
    <name type="common">Green alga</name>
    <name type="synonym">Haematococcus pluvialis</name>
    <dbReference type="NCBI Taxonomy" id="44745"/>
    <lineage>
        <taxon>Eukaryota</taxon>
        <taxon>Viridiplantae</taxon>
        <taxon>Chlorophyta</taxon>
        <taxon>core chlorophytes</taxon>
        <taxon>Chlorophyceae</taxon>
        <taxon>CS clade</taxon>
        <taxon>Chlamydomonadales</taxon>
        <taxon>Haematococcaceae</taxon>
        <taxon>Haematococcus</taxon>
    </lineage>
</organism>
<dbReference type="InterPro" id="IPR029063">
    <property type="entry name" value="SAM-dependent_MTases_sf"/>
</dbReference>
<dbReference type="GO" id="GO:0008176">
    <property type="term" value="F:tRNA (guanine(46)-N7)-methyltransferase activity"/>
    <property type="evidence" value="ECO:0007669"/>
    <property type="project" value="UniProtKB-EC"/>
</dbReference>
<dbReference type="Gene3D" id="3.40.50.150">
    <property type="entry name" value="Vaccinia Virus protein VP39"/>
    <property type="match status" value="1"/>
</dbReference>
<sequence>MGAVQLVGRANEWAERLGFKGKVVYVHANATVSLASMLATYPGPVQLVCVQFPDPHFKRKHWKRRMLQPEAVEDIVRLLPPGGKLFLQTDVEVVAVALRDVVEQHAFHAFTLAPQHTPSAVFMTEPRQPKREHMVTQRGLPVYRMLLVKR</sequence>
<evidence type="ECO:0000256" key="6">
    <source>
        <dbReference type="ARBA" id="ARBA00022694"/>
    </source>
</evidence>
<proteinExistence type="predicted"/>
<evidence type="ECO:0000256" key="1">
    <source>
        <dbReference type="ARBA" id="ARBA00000142"/>
    </source>
</evidence>
<comment type="caution">
    <text evidence="7">The sequence shown here is derived from an EMBL/GenBank/DDBJ whole genome shotgun (WGS) entry which is preliminary data.</text>
</comment>
<name>A0A699ZZV8_HAELA</name>
<evidence type="ECO:0000256" key="4">
    <source>
        <dbReference type="ARBA" id="ARBA00022679"/>
    </source>
</evidence>
<evidence type="ECO:0000256" key="2">
    <source>
        <dbReference type="ARBA" id="ARBA00011977"/>
    </source>
</evidence>
<dbReference type="PANTHER" id="PTHR23417:SF21">
    <property type="entry name" value="TRNA (GUANINE-N(7)-)-METHYLTRANSFERASE"/>
    <property type="match status" value="1"/>
</dbReference>
<keyword evidence="8" id="KW-1185">Reference proteome</keyword>
<evidence type="ECO:0000256" key="3">
    <source>
        <dbReference type="ARBA" id="ARBA00022603"/>
    </source>
</evidence>
<dbReference type="EC" id="2.1.1.33" evidence="2"/>
<dbReference type="EMBL" id="BLLF01002533">
    <property type="protein sequence ID" value="GFH24424.1"/>
    <property type="molecule type" value="Genomic_DNA"/>
</dbReference>
<accession>A0A699ZZV8</accession>
<dbReference type="GO" id="GO:0043527">
    <property type="term" value="C:tRNA methyltransferase complex"/>
    <property type="evidence" value="ECO:0007669"/>
    <property type="project" value="TreeGrafter"/>
</dbReference>
<evidence type="ECO:0000256" key="5">
    <source>
        <dbReference type="ARBA" id="ARBA00022691"/>
    </source>
</evidence>
<keyword evidence="5" id="KW-0949">S-adenosyl-L-methionine</keyword>
<keyword evidence="6" id="KW-0819">tRNA processing</keyword>
<comment type="catalytic activity">
    <reaction evidence="1">
        <text>guanosine(46) in tRNA + S-adenosyl-L-methionine = N(7)-methylguanosine(46) in tRNA + S-adenosyl-L-homocysteine</text>
        <dbReference type="Rhea" id="RHEA:42708"/>
        <dbReference type="Rhea" id="RHEA-COMP:10188"/>
        <dbReference type="Rhea" id="RHEA-COMP:10189"/>
        <dbReference type="ChEBI" id="CHEBI:57856"/>
        <dbReference type="ChEBI" id="CHEBI:59789"/>
        <dbReference type="ChEBI" id="CHEBI:74269"/>
        <dbReference type="ChEBI" id="CHEBI:74480"/>
        <dbReference type="EC" id="2.1.1.33"/>
    </reaction>
</comment>